<proteinExistence type="predicted"/>
<name>A0A9X3M711_9CORY</name>
<feature type="transmembrane region" description="Helical" evidence="2">
    <location>
        <begin position="155"/>
        <end position="177"/>
    </location>
</feature>
<comment type="caution">
    <text evidence="3">The sequence shown here is derived from an EMBL/GenBank/DDBJ whole genome shotgun (WGS) entry which is preliminary data.</text>
</comment>
<feature type="transmembrane region" description="Helical" evidence="2">
    <location>
        <begin position="226"/>
        <end position="245"/>
    </location>
</feature>
<evidence type="ECO:0000256" key="2">
    <source>
        <dbReference type="SAM" id="Phobius"/>
    </source>
</evidence>
<organism evidence="3 4">
    <name type="scientific">Corynebacterium macclintockiae</name>
    <dbReference type="NCBI Taxonomy" id="2913501"/>
    <lineage>
        <taxon>Bacteria</taxon>
        <taxon>Bacillati</taxon>
        <taxon>Actinomycetota</taxon>
        <taxon>Actinomycetes</taxon>
        <taxon>Mycobacteriales</taxon>
        <taxon>Corynebacteriaceae</taxon>
        <taxon>Corynebacterium</taxon>
    </lineage>
</organism>
<feature type="region of interest" description="Disordered" evidence="1">
    <location>
        <begin position="450"/>
        <end position="471"/>
    </location>
</feature>
<gene>
    <name evidence="3" type="ORF">L8U58_06005</name>
</gene>
<dbReference type="GeneID" id="301813096"/>
<evidence type="ECO:0000313" key="4">
    <source>
        <dbReference type="Proteomes" id="UP001146505"/>
    </source>
</evidence>
<dbReference type="EMBL" id="JAKMUV010000005">
    <property type="protein sequence ID" value="MCZ9305087.1"/>
    <property type="molecule type" value="Genomic_DNA"/>
</dbReference>
<dbReference type="Proteomes" id="UP001146505">
    <property type="component" value="Unassembled WGS sequence"/>
</dbReference>
<dbReference type="RefSeq" id="WP_155272501.1">
    <property type="nucleotide sequence ID" value="NZ_CP180526.1"/>
</dbReference>
<dbReference type="AlphaFoldDB" id="A0A9X3M711"/>
<feature type="transmembrane region" description="Helical" evidence="2">
    <location>
        <begin position="17"/>
        <end position="38"/>
    </location>
</feature>
<accession>A0A9X3M711</accession>
<feature type="transmembrane region" description="Helical" evidence="2">
    <location>
        <begin position="129"/>
        <end position="149"/>
    </location>
</feature>
<keyword evidence="2" id="KW-0472">Membrane</keyword>
<feature type="transmembrane region" description="Helical" evidence="2">
    <location>
        <begin position="401"/>
        <end position="422"/>
    </location>
</feature>
<feature type="transmembrane region" description="Helical" evidence="2">
    <location>
        <begin position="376"/>
        <end position="395"/>
    </location>
</feature>
<keyword evidence="2" id="KW-1133">Transmembrane helix</keyword>
<feature type="transmembrane region" description="Helical" evidence="2">
    <location>
        <begin position="265"/>
        <end position="286"/>
    </location>
</feature>
<keyword evidence="2" id="KW-0812">Transmembrane</keyword>
<evidence type="ECO:0000313" key="3">
    <source>
        <dbReference type="EMBL" id="MCZ9305087.1"/>
    </source>
</evidence>
<feature type="transmembrane region" description="Helical" evidence="2">
    <location>
        <begin position="87"/>
        <end position="108"/>
    </location>
</feature>
<protein>
    <submittedName>
        <fullName evidence="3">Glycosyltransferase 87 family protein</fullName>
    </submittedName>
</protein>
<keyword evidence="4" id="KW-1185">Reference proteome</keyword>
<sequence>MSDQTNLSAAPWPRSKIIAAWALVQTVIVGILIFWPFANGDPLYYFRNSVKEPTRPQSGAIPLSEYPDAGLWPVRAIIQLCGDHTRVFLTLFSGFLLALSTAFFFYLLRRSHRAALFWTAFSAAAGPIAYSRLDLIPGLLVAVTAAALFTHPKIASALLGFAAMSKLWPAALAAGLVDKWNRSATWTRLATFAGTMLAVGAITWLTSGWDRLVSPLTYQDVRGLQIESILATPLIVAAAIVPGRWHIAKAPSKSFEIFGPGVDQLVFVSSVLMLGTVLFGLGWALWRFLFDAWSPRSTALFFLSMVLLLIISNKVFSPQYVVWFGPLLAVLIVKLSPESQSAQENEPVLDDQHAQVREPAQDGERAQDVLGELPRLSVIAAALTTVVFPFTYNLLFEGPHWFAALVLALRNILMVYITFLAIKLTIREGLKSRVSGGLGAVGVLKKRKTRNSSERFDPAKATFRRNQAPTR</sequence>
<evidence type="ECO:0000256" key="1">
    <source>
        <dbReference type="SAM" id="MobiDB-lite"/>
    </source>
</evidence>
<feature type="transmembrane region" description="Helical" evidence="2">
    <location>
        <begin position="298"/>
        <end position="316"/>
    </location>
</feature>
<feature type="transmembrane region" description="Helical" evidence="2">
    <location>
        <begin position="189"/>
        <end position="206"/>
    </location>
</feature>
<reference evidence="3" key="1">
    <citation type="submission" date="2022-02" db="EMBL/GenBank/DDBJ databases">
        <title>Corynebacterium sp. from urogenital microbiome.</title>
        <authorList>
            <person name="Cappelli E.A."/>
            <person name="Ribeiro T.G."/>
            <person name="Peixe L."/>
        </authorList>
    </citation>
    <scope>NUCLEOTIDE SEQUENCE</scope>
    <source>
        <strain evidence="3">C9Ua_112</strain>
    </source>
</reference>